<reference evidence="9 10" key="1">
    <citation type="submission" date="2016-10" db="EMBL/GenBank/DDBJ databases">
        <authorList>
            <person name="de Groot N.N."/>
        </authorList>
    </citation>
    <scope>NUCLEOTIDE SEQUENCE [LARGE SCALE GENOMIC DNA]</scope>
    <source>
        <strain evidence="9 10">DSM 16213</strain>
    </source>
</reference>
<evidence type="ECO:0000259" key="8">
    <source>
        <dbReference type="Pfam" id="PF00155"/>
    </source>
</evidence>
<organism evidence="9 10">
    <name type="scientific">Loktanella fryxellensis</name>
    <dbReference type="NCBI Taxonomy" id="245187"/>
    <lineage>
        <taxon>Bacteria</taxon>
        <taxon>Pseudomonadati</taxon>
        <taxon>Pseudomonadota</taxon>
        <taxon>Alphaproteobacteria</taxon>
        <taxon>Rhodobacterales</taxon>
        <taxon>Roseobacteraceae</taxon>
        <taxon>Loktanella</taxon>
    </lineage>
</organism>
<dbReference type="Pfam" id="PF00155">
    <property type="entry name" value="Aminotran_1_2"/>
    <property type="match status" value="1"/>
</dbReference>
<dbReference type="InterPro" id="IPR015424">
    <property type="entry name" value="PyrdxlP-dep_Trfase"/>
</dbReference>
<comment type="cofactor">
    <cofactor evidence="1 7">
        <name>pyridoxal 5'-phosphate</name>
        <dbReference type="ChEBI" id="CHEBI:597326"/>
    </cofactor>
</comment>
<comment type="catalytic activity">
    <reaction evidence="6">
        <text>L-aspartate + 2-oxoglutarate = oxaloacetate + L-glutamate</text>
        <dbReference type="Rhea" id="RHEA:21824"/>
        <dbReference type="ChEBI" id="CHEBI:16452"/>
        <dbReference type="ChEBI" id="CHEBI:16810"/>
        <dbReference type="ChEBI" id="CHEBI:29985"/>
        <dbReference type="ChEBI" id="CHEBI:29991"/>
        <dbReference type="EC" id="2.6.1.1"/>
    </reaction>
</comment>
<dbReference type="SUPFAM" id="SSF53383">
    <property type="entry name" value="PLP-dependent transferases"/>
    <property type="match status" value="1"/>
</dbReference>
<keyword evidence="10" id="KW-1185">Reference proteome</keyword>
<evidence type="ECO:0000313" key="9">
    <source>
        <dbReference type="EMBL" id="SEM48470.1"/>
    </source>
</evidence>
<evidence type="ECO:0000256" key="3">
    <source>
        <dbReference type="ARBA" id="ARBA00022576"/>
    </source>
</evidence>
<dbReference type="CDD" id="cd00609">
    <property type="entry name" value="AAT_like"/>
    <property type="match status" value="1"/>
</dbReference>
<keyword evidence="5" id="KW-0663">Pyridoxal phosphate</keyword>
<evidence type="ECO:0000256" key="1">
    <source>
        <dbReference type="ARBA" id="ARBA00001933"/>
    </source>
</evidence>
<feature type="domain" description="Aminotransferase class I/classII large" evidence="8">
    <location>
        <begin position="59"/>
        <end position="370"/>
    </location>
</feature>
<dbReference type="GO" id="GO:0006520">
    <property type="term" value="P:amino acid metabolic process"/>
    <property type="evidence" value="ECO:0007669"/>
    <property type="project" value="InterPro"/>
</dbReference>
<evidence type="ECO:0000256" key="7">
    <source>
        <dbReference type="RuleBase" id="RU000481"/>
    </source>
</evidence>
<accession>A0A1H7YQU7</accession>
<proteinExistence type="inferred from homology"/>
<dbReference type="OrthoDB" id="9763453at2"/>
<evidence type="ECO:0000256" key="4">
    <source>
        <dbReference type="ARBA" id="ARBA00022679"/>
    </source>
</evidence>
<dbReference type="InterPro" id="IPR015421">
    <property type="entry name" value="PyrdxlP-dep_Trfase_major"/>
</dbReference>
<dbReference type="AlphaFoldDB" id="A0A1H7YQU7"/>
<sequence>MRTSSRGDVDPFIVMDVMEAARAAEDAGRSIIHMEVGQPGTGAPQGALTALTADLAQPLGYTVGLGLPALRARIAQHYGEVHDVDLDPARVVVTAGASGAFVLAFSALFDNDARVGLGLPCYPSYRQILKAMGLRPVEIATTAQGRYQPQPDDVATNDLAGLIVASPANPTGTMLNAPELDALAQACAARDVALISDEIYHGISYGTRAVSALEVTQDCYVINSFSKYFSMTGWRVGWMVVPADHVRQVERLAQNLFICAPHASQRLALHAMDCRPELDANLAVYQANRTLLLDGLAQAGFTTMAPPDGAFYIYADVSAHTDDSRAFAADILARAGVAVTPGLDFDPVDGHRWLRLSYAGATSDMVEGLARLRRYMAARG</sequence>
<name>A0A1H7YQU7_9RHOB</name>
<dbReference type="InterPro" id="IPR004838">
    <property type="entry name" value="NHTrfase_class1_PyrdxlP-BS"/>
</dbReference>
<protein>
    <recommendedName>
        <fullName evidence="7">Aminotransferase</fullName>
        <ecNumber evidence="7">2.6.1.-</ecNumber>
    </recommendedName>
</protein>
<evidence type="ECO:0000256" key="2">
    <source>
        <dbReference type="ARBA" id="ARBA00007441"/>
    </source>
</evidence>
<evidence type="ECO:0000313" key="10">
    <source>
        <dbReference type="Proteomes" id="UP000199585"/>
    </source>
</evidence>
<dbReference type="GO" id="GO:0004069">
    <property type="term" value="F:L-aspartate:2-oxoglutarate aminotransferase activity"/>
    <property type="evidence" value="ECO:0007669"/>
    <property type="project" value="UniProtKB-EC"/>
</dbReference>
<dbReference type="InterPro" id="IPR004839">
    <property type="entry name" value="Aminotransferase_I/II_large"/>
</dbReference>
<dbReference type="PROSITE" id="PS00105">
    <property type="entry name" value="AA_TRANSFER_CLASS_1"/>
    <property type="match status" value="1"/>
</dbReference>
<dbReference type="EMBL" id="FOCI01000001">
    <property type="protein sequence ID" value="SEM48470.1"/>
    <property type="molecule type" value="Genomic_DNA"/>
</dbReference>
<dbReference type="InterPro" id="IPR050596">
    <property type="entry name" value="AspAT/PAT-like"/>
</dbReference>
<dbReference type="STRING" id="245187.SAMN04488003_101271"/>
<gene>
    <name evidence="9" type="ORF">SAMN04488003_101271</name>
</gene>
<dbReference type="Proteomes" id="UP000199585">
    <property type="component" value="Unassembled WGS sequence"/>
</dbReference>
<dbReference type="PANTHER" id="PTHR46383">
    <property type="entry name" value="ASPARTATE AMINOTRANSFERASE"/>
    <property type="match status" value="1"/>
</dbReference>
<evidence type="ECO:0000256" key="6">
    <source>
        <dbReference type="ARBA" id="ARBA00049185"/>
    </source>
</evidence>
<dbReference type="EC" id="2.6.1.-" evidence="7"/>
<comment type="similarity">
    <text evidence="2 7">Belongs to the class-I pyridoxal-phosphate-dependent aminotransferase family.</text>
</comment>
<keyword evidence="4 7" id="KW-0808">Transferase</keyword>
<dbReference type="GO" id="GO:0030170">
    <property type="term" value="F:pyridoxal phosphate binding"/>
    <property type="evidence" value="ECO:0007669"/>
    <property type="project" value="InterPro"/>
</dbReference>
<keyword evidence="3 7" id="KW-0032">Aminotransferase</keyword>
<dbReference type="Gene3D" id="3.40.640.10">
    <property type="entry name" value="Type I PLP-dependent aspartate aminotransferase-like (Major domain)"/>
    <property type="match status" value="1"/>
</dbReference>
<dbReference type="PANTHER" id="PTHR46383:SF2">
    <property type="entry name" value="AMINOTRANSFERASE"/>
    <property type="match status" value="1"/>
</dbReference>
<evidence type="ECO:0000256" key="5">
    <source>
        <dbReference type="ARBA" id="ARBA00022898"/>
    </source>
</evidence>
<dbReference type="RefSeq" id="WP_089897881.1">
    <property type="nucleotide sequence ID" value="NZ_FOCI01000001.1"/>
</dbReference>